<name>A0A380GID7_9STAP</name>
<sequence>MFVNEMLTIWLYGFIGMFIAVIIVLKIAYTDK</sequence>
<protein>
    <submittedName>
        <fullName evidence="2">Uncharacterized protein</fullName>
    </submittedName>
</protein>
<evidence type="ECO:0000313" key="3">
    <source>
        <dbReference type="Proteomes" id="UP000254412"/>
    </source>
</evidence>
<proteinExistence type="predicted"/>
<keyword evidence="1" id="KW-1133">Transmembrane helix</keyword>
<keyword evidence="1" id="KW-0812">Transmembrane</keyword>
<accession>A0A380GID7</accession>
<organism evidence="2 3">
    <name type="scientific">Staphylococcus nepalensis</name>
    <dbReference type="NCBI Taxonomy" id="214473"/>
    <lineage>
        <taxon>Bacteria</taxon>
        <taxon>Bacillati</taxon>
        <taxon>Bacillota</taxon>
        <taxon>Bacilli</taxon>
        <taxon>Bacillales</taxon>
        <taxon>Staphylococcaceae</taxon>
        <taxon>Staphylococcus</taxon>
    </lineage>
</organism>
<reference evidence="2 3" key="1">
    <citation type="submission" date="2018-06" db="EMBL/GenBank/DDBJ databases">
        <authorList>
            <consortium name="Pathogen Informatics"/>
            <person name="Doyle S."/>
        </authorList>
    </citation>
    <scope>NUCLEOTIDE SEQUENCE [LARGE SCALE GENOMIC DNA]</scope>
    <source>
        <strain evidence="2 3">NCTC13834</strain>
    </source>
</reference>
<feature type="transmembrane region" description="Helical" evidence="1">
    <location>
        <begin position="6"/>
        <end position="29"/>
    </location>
</feature>
<evidence type="ECO:0000256" key="1">
    <source>
        <dbReference type="SAM" id="Phobius"/>
    </source>
</evidence>
<keyword evidence="1" id="KW-0472">Membrane</keyword>
<gene>
    <name evidence="2" type="ORF">NCTC13834_00122</name>
</gene>
<dbReference type="EMBL" id="UHDS01000001">
    <property type="protein sequence ID" value="SUM53839.1"/>
    <property type="molecule type" value="Genomic_DNA"/>
</dbReference>
<evidence type="ECO:0000313" key="2">
    <source>
        <dbReference type="EMBL" id="SUM53839.1"/>
    </source>
</evidence>
<dbReference type="Proteomes" id="UP000254412">
    <property type="component" value="Unassembled WGS sequence"/>
</dbReference>
<dbReference type="AlphaFoldDB" id="A0A380GID7"/>